<dbReference type="GeneID" id="113711120"/>
<evidence type="ECO:0000256" key="4">
    <source>
        <dbReference type="ARBA" id="ARBA00022968"/>
    </source>
</evidence>
<keyword evidence="5 7" id="KW-1133">Transmembrane helix</keyword>
<keyword evidence="6 7" id="KW-0472">Membrane</keyword>
<evidence type="ECO:0000259" key="8">
    <source>
        <dbReference type="Pfam" id="PF13839"/>
    </source>
</evidence>
<dbReference type="Pfam" id="PF14416">
    <property type="entry name" value="PMR5N"/>
    <property type="match status" value="1"/>
</dbReference>
<evidence type="ECO:0000256" key="7">
    <source>
        <dbReference type="SAM" id="Phobius"/>
    </source>
</evidence>
<reference evidence="10" key="1">
    <citation type="journal article" date="2025" name="Foods">
        <title>Unveiling the Microbial Signatures of Arabica Coffee Cherries: Insights into Ripeness Specific Diversity, Functional Traits, and Implications for Quality and Safety.</title>
        <authorList>
            <consortium name="RefSeq"/>
            <person name="Tenea G.N."/>
            <person name="Cifuentes V."/>
            <person name="Reyes P."/>
            <person name="Cevallos-Vallejos M."/>
        </authorList>
    </citation>
    <scope>NUCLEOTIDE SEQUENCE [LARGE SCALE GENOMIC DNA]</scope>
</reference>
<dbReference type="InterPro" id="IPR025846">
    <property type="entry name" value="TBL_N"/>
</dbReference>
<evidence type="ECO:0000256" key="3">
    <source>
        <dbReference type="ARBA" id="ARBA00022692"/>
    </source>
</evidence>
<evidence type="ECO:0000313" key="11">
    <source>
        <dbReference type="RefSeq" id="XP_027090085.2"/>
    </source>
</evidence>
<evidence type="ECO:0000256" key="5">
    <source>
        <dbReference type="ARBA" id="ARBA00022989"/>
    </source>
</evidence>
<evidence type="ECO:0000256" key="6">
    <source>
        <dbReference type="ARBA" id="ARBA00023136"/>
    </source>
</evidence>
<organism evidence="10 12">
    <name type="scientific">Coffea arabica</name>
    <name type="common">Arabian coffee</name>
    <dbReference type="NCBI Taxonomy" id="13443"/>
    <lineage>
        <taxon>Eukaryota</taxon>
        <taxon>Viridiplantae</taxon>
        <taxon>Streptophyta</taxon>
        <taxon>Embryophyta</taxon>
        <taxon>Tracheophyta</taxon>
        <taxon>Spermatophyta</taxon>
        <taxon>Magnoliopsida</taxon>
        <taxon>eudicotyledons</taxon>
        <taxon>Gunneridae</taxon>
        <taxon>Pentapetalae</taxon>
        <taxon>asterids</taxon>
        <taxon>lamiids</taxon>
        <taxon>Gentianales</taxon>
        <taxon>Rubiaceae</taxon>
        <taxon>Ixoroideae</taxon>
        <taxon>Gardenieae complex</taxon>
        <taxon>Bertiereae - Coffeeae clade</taxon>
        <taxon>Coffeeae</taxon>
        <taxon>Coffea</taxon>
    </lineage>
</organism>
<dbReference type="PANTHER" id="PTHR32285:SF63">
    <property type="entry name" value="OS01G0880400 PROTEIN"/>
    <property type="match status" value="1"/>
</dbReference>
<dbReference type="GO" id="GO:0016413">
    <property type="term" value="F:O-acetyltransferase activity"/>
    <property type="evidence" value="ECO:0007669"/>
    <property type="project" value="InterPro"/>
</dbReference>
<dbReference type="RefSeq" id="XP_027090086.2">
    <property type="nucleotide sequence ID" value="XM_027234285.2"/>
</dbReference>
<dbReference type="InterPro" id="IPR026057">
    <property type="entry name" value="TBL_C"/>
</dbReference>
<dbReference type="AlphaFoldDB" id="A0A6P6UIJ4"/>
<feature type="domain" description="Trichome birefringence-like N-terminal" evidence="9">
    <location>
        <begin position="105"/>
        <end position="157"/>
    </location>
</feature>
<keyword evidence="10" id="KW-1185">Reference proteome</keyword>
<proteinExistence type="inferred from homology"/>
<sequence>MVGHFSVCWRLRPAFFDVLSFGKLKAKGMFKSWFFQSFNGIIVVGSLLFFVAAISSGYFFMFPTFQPEMNNPDNRTSPEFVIDMNSTSTELDVDIDSALPDLVRECNVFDGSWVADDSFPSYNASNCPFAERGFNCLANGRRDKGYLKWRWQPKNCNIPRFDVEETLEFLRDKRVVFVGDSLSRTQWESMVCMLMTGVNDKRSVYEINGSKISKQIRHLAVRFGSFNFTVEFYRSIFLVQPHQAPKRAPKRVKVALQLDRLDDISKEWVDSDILIFNSGHWWTPGKLFDMGWYFQIGGKMKLGMPISGAFKTALATWKSWVESRINTRKTRVFFRTFESTHWSASRQHCKVTEQPMSKVNGRDKHPFSDAIIDAAKNTSIPVTVLHVTPMGAFRSDAHVGTWSDNPSVPDCSHWCLPGVPDVWNELLFSFLLSDQGPQ</sequence>
<dbReference type="PANTHER" id="PTHR32285">
    <property type="entry name" value="PROTEIN TRICHOME BIREFRINGENCE-LIKE 9-RELATED"/>
    <property type="match status" value="1"/>
</dbReference>
<dbReference type="GO" id="GO:0016020">
    <property type="term" value="C:membrane"/>
    <property type="evidence" value="ECO:0007669"/>
    <property type="project" value="UniProtKB-SubCell"/>
</dbReference>
<feature type="transmembrane region" description="Helical" evidence="7">
    <location>
        <begin position="33"/>
        <end position="61"/>
    </location>
</feature>
<protein>
    <submittedName>
        <fullName evidence="11 12">Protein trichome berefringence-like 7</fullName>
    </submittedName>
</protein>
<feature type="domain" description="Trichome birefringence-like C-terminal" evidence="8">
    <location>
        <begin position="158"/>
        <end position="429"/>
    </location>
</feature>
<dbReference type="OrthoDB" id="630188at2759"/>
<keyword evidence="3 7" id="KW-0812">Transmembrane</keyword>
<name>A0A6P6UIJ4_COFAR</name>
<evidence type="ECO:0000313" key="12">
    <source>
        <dbReference type="RefSeq" id="XP_027090086.2"/>
    </source>
</evidence>
<gene>
    <name evidence="11 12 13" type="primary">LOC113711120</name>
</gene>
<reference evidence="11 12" key="2">
    <citation type="submission" date="2025-05" db="UniProtKB">
        <authorList>
            <consortium name="RefSeq"/>
        </authorList>
    </citation>
    <scope>IDENTIFICATION</scope>
    <source>
        <tissue evidence="11 12">Leaves</tissue>
    </source>
</reference>
<comment type="similarity">
    <text evidence="2">Belongs to the PC-esterase family. TBL subfamily.</text>
</comment>
<comment type="subcellular location">
    <subcellularLocation>
        <location evidence="1">Membrane</location>
        <topology evidence="1">Single-pass membrane protein</topology>
    </subcellularLocation>
</comment>
<dbReference type="InterPro" id="IPR029962">
    <property type="entry name" value="TBL"/>
</dbReference>
<dbReference type="Pfam" id="PF13839">
    <property type="entry name" value="PC-Esterase"/>
    <property type="match status" value="1"/>
</dbReference>
<accession>A0A6P6UIJ4</accession>
<dbReference type="RefSeq" id="XP_027090085.2">
    <property type="nucleotide sequence ID" value="XM_027234284.2"/>
</dbReference>
<keyword evidence="4" id="KW-0735">Signal-anchor</keyword>
<evidence type="ECO:0000256" key="1">
    <source>
        <dbReference type="ARBA" id="ARBA00004167"/>
    </source>
</evidence>
<dbReference type="GO" id="GO:0005794">
    <property type="term" value="C:Golgi apparatus"/>
    <property type="evidence" value="ECO:0007669"/>
    <property type="project" value="TreeGrafter"/>
</dbReference>
<dbReference type="Proteomes" id="UP001652660">
    <property type="component" value="Chromosome 10e"/>
</dbReference>
<dbReference type="RefSeq" id="XP_071923793.1">
    <property type="nucleotide sequence ID" value="XM_072067692.1"/>
</dbReference>
<evidence type="ECO:0000313" key="13">
    <source>
        <dbReference type="RefSeq" id="XP_071923793.1"/>
    </source>
</evidence>
<evidence type="ECO:0000259" key="9">
    <source>
        <dbReference type="Pfam" id="PF14416"/>
    </source>
</evidence>
<evidence type="ECO:0000313" key="10">
    <source>
        <dbReference type="Proteomes" id="UP001652660"/>
    </source>
</evidence>
<evidence type="ECO:0000256" key="2">
    <source>
        <dbReference type="ARBA" id="ARBA00007727"/>
    </source>
</evidence>